<comment type="caution">
    <text evidence="1">The sequence shown here is derived from an EMBL/GenBank/DDBJ whole genome shotgun (WGS) entry which is preliminary data.</text>
</comment>
<evidence type="ECO:0000313" key="1">
    <source>
        <dbReference type="EMBL" id="KYO66125.1"/>
    </source>
</evidence>
<sequence length="213" mass="23147">MKIRWFGHACFMLESVAGTKIVTDPFDGSVGYKVPKVEADVVTVSHDHYDHNYVEAVHGDPTIIKAPGEYITCGVSIKGISAFHDEAKGAKRGQNIIFVYEIDGVRICHVGDLGHLLSKTQVEEIGRVDVLLIPVGGTFTLDAEGAIAVKEQLSPKITVPMHFKTPAVSMPIDPVDKFLDKVGGGEFLDSNTLEVTADDLKGDVNRVVVLKYE</sequence>
<evidence type="ECO:0008006" key="3">
    <source>
        <dbReference type="Google" id="ProtNLM"/>
    </source>
</evidence>
<dbReference type="SUPFAM" id="SSF56281">
    <property type="entry name" value="Metallo-hydrolase/oxidoreductase"/>
    <property type="match status" value="1"/>
</dbReference>
<dbReference type="PANTHER" id="PTHR42967:SF1">
    <property type="entry name" value="MBL FOLD METALLO-HYDROLASE"/>
    <property type="match status" value="1"/>
</dbReference>
<reference evidence="1 2" key="1">
    <citation type="submission" date="2015-12" db="EMBL/GenBank/DDBJ databases">
        <title>Draft genome of Thermovenabulum gondwanense isolated from a red thermophilic microbial mat colonisisng an outflow channel of a bore well.</title>
        <authorList>
            <person name="Patel B.K."/>
        </authorList>
    </citation>
    <scope>NUCLEOTIDE SEQUENCE [LARGE SCALE GENOMIC DNA]</scope>
    <source>
        <strain evidence="1 2">R270</strain>
    </source>
</reference>
<dbReference type="RefSeq" id="WP_068748439.1">
    <property type="nucleotide sequence ID" value="NZ_LOHZ01000030.1"/>
</dbReference>
<dbReference type="PANTHER" id="PTHR42967">
    <property type="entry name" value="METAL DEPENDENT HYDROLASE"/>
    <property type="match status" value="1"/>
</dbReference>
<evidence type="ECO:0000313" key="2">
    <source>
        <dbReference type="Proteomes" id="UP000075737"/>
    </source>
</evidence>
<dbReference type="Proteomes" id="UP000075737">
    <property type="component" value="Unassembled WGS sequence"/>
</dbReference>
<dbReference type="EMBL" id="LOHZ01000030">
    <property type="protein sequence ID" value="KYO66125.1"/>
    <property type="molecule type" value="Genomic_DNA"/>
</dbReference>
<protein>
    <recommendedName>
        <fullName evidence="3">Metallo-beta-lactamase domain-containing protein</fullName>
    </recommendedName>
</protein>
<dbReference type="Gene3D" id="3.60.15.10">
    <property type="entry name" value="Ribonuclease Z/Hydroxyacylglutathione hydrolase-like"/>
    <property type="match status" value="1"/>
</dbReference>
<proteinExistence type="predicted"/>
<organism evidence="1 2">
    <name type="scientific">Thermovenabulum gondwanense</name>
    <dbReference type="NCBI Taxonomy" id="520767"/>
    <lineage>
        <taxon>Bacteria</taxon>
        <taxon>Bacillati</taxon>
        <taxon>Bacillota</taxon>
        <taxon>Clostridia</taxon>
        <taxon>Thermosediminibacterales</taxon>
        <taxon>Thermosediminibacteraceae</taxon>
        <taxon>Thermovenabulum</taxon>
    </lineage>
</organism>
<dbReference type="OrthoDB" id="9789133at2"/>
<dbReference type="STRING" id="520767.ATZ99_13170"/>
<gene>
    <name evidence="1" type="ORF">ATZ99_13170</name>
</gene>
<dbReference type="InterPro" id="IPR036866">
    <property type="entry name" value="RibonucZ/Hydroxyglut_hydro"/>
</dbReference>
<dbReference type="AlphaFoldDB" id="A0A162MI44"/>
<keyword evidence="2" id="KW-1185">Reference proteome</keyword>
<dbReference type="PATRIC" id="fig|520767.4.peg.1419"/>
<dbReference type="Pfam" id="PF13483">
    <property type="entry name" value="Lactamase_B_3"/>
    <property type="match status" value="1"/>
</dbReference>
<name>A0A162MI44_9FIRM</name>
<accession>A0A162MI44</accession>